<evidence type="ECO:0000313" key="2">
    <source>
        <dbReference type="EMBL" id="GAA4973411.1"/>
    </source>
</evidence>
<dbReference type="EMBL" id="BAABJK010000008">
    <property type="protein sequence ID" value="GAA4973411.1"/>
    <property type="molecule type" value="Genomic_DNA"/>
</dbReference>
<keyword evidence="1" id="KW-0732">Signal</keyword>
<protein>
    <recommendedName>
        <fullName evidence="4">Lipocalin-like domain-containing protein</fullName>
    </recommendedName>
</protein>
<feature type="chain" id="PRO_5047005790" description="Lipocalin-like domain-containing protein" evidence="1">
    <location>
        <begin position="25"/>
        <end position="148"/>
    </location>
</feature>
<sequence length="148" mass="16934">MRIMKRNFFIALSFLFILSNCSLNDNDTNDNFEQFTLTWHLISTTGGIAGINDQFNLDTVVWIFDEPTETLTIENNNTDDTKQDLLDSGTYQFSFVTEGEDSYIFVNGNELGEFTISQTNFIIDENNTSEGQLADGFIYTFERVVRSN</sequence>
<feature type="signal peptide" evidence="1">
    <location>
        <begin position="1"/>
        <end position="24"/>
    </location>
</feature>
<keyword evidence="3" id="KW-1185">Reference proteome</keyword>
<dbReference type="Proteomes" id="UP001501692">
    <property type="component" value="Unassembled WGS sequence"/>
</dbReference>
<reference evidence="3" key="1">
    <citation type="journal article" date="2019" name="Int. J. Syst. Evol. Microbiol.">
        <title>The Global Catalogue of Microorganisms (GCM) 10K type strain sequencing project: providing services to taxonomists for standard genome sequencing and annotation.</title>
        <authorList>
            <consortium name="The Broad Institute Genomics Platform"/>
            <consortium name="The Broad Institute Genome Sequencing Center for Infectious Disease"/>
            <person name="Wu L."/>
            <person name="Ma J."/>
        </authorList>
    </citation>
    <scope>NUCLEOTIDE SEQUENCE [LARGE SCALE GENOMIC DNA]</scope>
    <source>
        <strain evidence="3">JCM 18287</strain>
    </source>
</reference>
<evidence type="ECO:0008006" key="4">
    <source>
        <dbReference type="Google" id="ProtNLM"/>
    </source>
</evidence>
<name>A0ABP9HM10_9FLAO</name>
<proteinExistence type="predicted"/>
<accession>A0ABP9HM10</accession>
<comment type="caution">
    <text evidence="2">The sequence shown here is derived from an EMBL/GenBank/DDBJ whole genome shotgun (WGS) entry which is preliminary data.</text>
</comment>
<evidence type="ECO:0000313" key="3">
    <source>
        <dbReference type="Proteomes" id="UP001501692"/>
    </source>
</evidence>
<gene>
    <name evidence="2" type="ORF">GCM10023315_24780</name>
</gene>
<organism evidence="2 3">
    <name type="scientific">Algibacter aquimarinus</name>
    <dbReference type="NCBI Taxonomy" id="1136748"/>
    <lineage>
        <taxon>Bacteria</taxon>
        <taxon>Pseudomonadati</taxon>
        <taxon>Bacteroidota</taxon>
        <taxon>Flavobacteriia</taxon>
        <taxon>Flavobacteriales</taxon>
        <taxon>Flavobacteriaceae</taxon>
        <taxon>Algibacter</taxon>
    </lineage>
</organism>
<evidence type="ECO:0000256" key="1">
    <source>
        <dbReference type="SAM" id="SignalP"/>
    </source>
</evidence>